<feature type="domain" description="AB hydrolase-1" evidence="2">
    <location>
        <begin position="148"/>
        <end position="397"/>
    </location>
</feature>
<evidence type="ECO:0000259" key="2">
    <source>
        <dbReference type="Pfam" id="PF00561"/>
    </source>
</evidence>
<dbReference type="InterPro" id="IPR000073">
    <property type="entry name" value="AB_hydrolase_1"/>
</dbReference>
<dbReference type="AlphaFoldDB" id="A0AAP0IUZ7"/>
<evidence type="ECO:0000313" key="4">
    <source>
        <dbReference type="Proteomes" id="UP001420932"/>
    </source>
</evidence>
<gene>
    <name evidence="3" type="ORF">Syun_019866</name>
</gene>
<dbReference type="FunFam" id="3.40.50.1820:FF:000140">
    <property type="entry name" value="Esterase/lipase/thioesterase family protein"/>
    <property type="match status" value="1"/>
</dbReference>
<dbReference type="GO" id="GO:0047372">
    <property type="term" value="F:monoacylglycerol lipase activity"/>
    <property type="evidence" value="ECO:0007669"/>
    <property type="project" value="TreeGrafter"/>
</dbReference>
<dbReference type="GO" id="GO:0034338">
    <property type="term" value="F:short-chain carboxylesterase activity"/>
    <property type="evidence" value="ECO:0007669"/>
    <property type="project" value="TreeGrafter"/>
</dbReference>
<dbReference type="Pfam" id="PF00561">
    <property type="entry name" value="Abhydrolase_1"/>
    <property type="match status" value="1"/>
</dbReference>
<accession>A0AAP0IUZ7</accession>
<comment type="similarity">
    <text evidence="1">Belongs to the AB hydrolase superfamily. AB hydrolase 4 family.</text>
</comment>
<dbReference type="Gene3D" id="3.40.50.1820">
    <property type="entry name" value="alpha/beta hydrolase"/>
    <property type="match status" value="1"/>
</dbReference>
<proteinExistence type="inferred from homology"/>
<dbReference type="InterPro" id="IPR029058">
    <property type="entry name" value="AB_hydrolase_fold"/>
</dbReference>
<dbReference type="Proteomes" id="UP001420932">
    <property type="component" value="Unassembled WGS sequence"/>
</dbReference>
<keyword evidence="4" id="KW-1185">Reference proteome</keyword>
<organism evidence="3 4">
    <name type="scientific">Stephania yunnanensis</name>
    <dbReference type="NCBI Taxonomy" id="152371"/>
    <lineage>
        <taxon>Eukaryota</taxon>
        <taxon>Viridiplantae</taxon>
        <taxon>Streptophyta</taxon>
        <taxon>Embryophyta</taxon>
        <taxon>Tracheophyta</taxon>
        <taxon>Spermatophyta</taxon>
        <taxon>Magnoliopsida</taxon>
        <taxon>Ranunculales</taxon>
        <taxon>Menispermaceae</taxon>
        <taxon>Menispermoideae</taxon>
        <taxon>Cissampelideae</taxon>
        <taxon>Stephania</taxon>
    </lineage>
</organism>
<sequence length="430" mass="46920">MARATTGSLHLHFSPFPPQPHKSPPFIAAGVLHRRRRSSSAILAATADAAPSPPSSSAAPALPHSTLEIIGGGKDSILPALKSLERPFKAFPVVGWSRHVETIFAAYFRSTPAVDFRYRRVCLRTPDDGAVAIDWAAGDDVRLPADTPVLILMHGLSGGSGDSYVKHMFAEARRNGWRVVAYNGRGGGGSPVTTPQFYSASYTEDIRIVVKHVKTLYPSANVYAVGWSLGGNILVRYLGEESQNCPLSGAVSLCNPFNLVMADEDIRKGLNNIYDRAIASSLSKIFQKSRLLFEGIGGEYNIDLADNGKTIRDYDTAITRVTFGFKSVDEYYSKSCSSDSIKHVRIPLLCIQAENDPVAPSRAIPRKTSRYFRTFMQCFYAANPNCLLIVTPNGGHLGWVAGDGAPFGAPWTDRVAMEFLNHVEKGRREN</sequence>
<protein>
    <recommendedName>
        <fullName evidence="2">AB hydrolase-1 domain-containing protein</fullName>
    </recommendedName>
</protein>
<comment type="caution">
    <text evidence="3">The sequence shown here is derived from an EMBL/GenBank/DDBJ whole genome shotgun (WGS) entry which is preliminary data.</text>
</comment>
<dbReference type="EMBL" id="JBBNAF010000008">
    <property type="protein sequence ID" value="KAK9122249.1"/>
    <property type="molecule type" value="Genomic_DNA"/>
</dbReference>
<reference evidence="3 4" key="1">
    <citation type="submission" date="2024-01" db="EMBL/GenBank/DDBJ databases">
        <title>Genome assemblies of Stephania.</title>
        <authorList>
            <person name="Yang L."/>
        </authorList>
    </citation>
    <scope>NUCLEOTIDE SEQUENCE [LARGE SCALE GENOMIC DNA]</scope>
    <source>
        <strain evidence="3">YNDBR</strain>
        <tissue evidence="3">Leaf</tissue>
    </source>
</reference>
<evidence type="ECO:0000256" key="1">
    <source>
        <dbReference type="ARBA" id="ARBA00010884"/>
    </source>
</evidence>
<dbReference type="InterPro" id="IPR050960">
    <property type="entry name" value="AB_hydrolase_4_sf"/>
</dbReference>
<dbReference type="PANTHER" id="PTHR10794:SF84">
    <property type="entry name" value="ESTERASE_LIPASE_THIOESTERASE FAMILY PROTEIN"/>
    <property type="match status" value="1"/>
</dbReference>
<dbReference type="PANTHER" id="PTHR10794">
    <property type="entry name" value="ABHYDROLASE DOMAIN-CONTAINING PROTEIN"/>
    <property type="match status" value="1"/>
</dbReference>
<name>A0AAP0IUZ7_9MAGN</name>
<dbReference type="SUPFAM" id="SSF53474">
    <property type="entry name" value="alpha/beta-Hydrolases"/>
    <property type="match status" value="1"/>
</dbReference>
<evidence type="ECO:0000313" key="3">
    <source>
        <dbReference type="EMBL" id="KAK9122249.1"/>
    </source>
</evidence>